<feature type="compositionally biased region" description="Low complexity" evidence="1">
    <location>
        <begin position="15"/>
        <end position="38"/>
    </location>
</feature>
<accession>A0A9P8K2U3</accession>
<evidence type="ECO:0000313" key="3">
    <source>
        <dbReference type="Proteomes" id="UP000729357"/>
    </source>
</evidence>
<dbReference type="Proteomes" id="UP000729357">
    <property type="component" value="Unassembled WGS sequence"/>
</dbReference>
<sequence>LSIAFARKAGWVTTTSTTPTTSASTTTPSASSSSASSSNPISLEASWIAAKHDCPAFDGLILHSCLVFESGTSWAATNL</sequence>
<feature type="non-terminal residue" evidence="2">
    <location>
        <position position="79"/>
    </location>
</feature>
<organism evidence="2 3">
    <name type="scientific">Aureobasidium melanogenum</name>
    <name type="common">Aureobasidium pullulans var. melanogenum</name>
    <dbReference type="NCBI Taxonomy" id="46634"/>
    <lineage>
        <taxon>Eukaryota</taxon>
        <taxon>Fungi</taxon>
        <taxon>Dikarya</taxon>
        <taxon>Ascomycota</taxon>
        <taxon>Pezizomycotina</taxon>
        <taxon>Dothideomycetes</taxon>
        <taxon>Dothideomycetidae</taxon>
        <taxon>Dothideales</taxon>
        <taxon>Saccotheciaceae</taxon>
        <taxon>Aureobasidium</taxon>
    </lineage>
</organism>
<keyword evidence="3" id="KW-1185">Reference proteome</keyword>
<feature type="region of interest" description="Disordered" evidence="1">
    <location>
        <begin position="15"/>
        <end position="39"/>
    </location>
</feature>
<feature type="non-terminal residue" evidence="2">
    <location>
        <position position="1"/>
    </location>
</feature>
<reference evidence="2" key="1">
    <citation type="journal article" date="2021" name="J Fungi (Basel)">
        <title>Virulence traits and population genomics of the black yeast Aureobasidium melanogenum.</title>
        <authorList>
            <person name="Cernosa A."/>
            <person name="Sun X."/>
            <person name="Gostincar C."/>
            <person name="Fang C."/>
            <person name="Gunde-Cimerman N."/>
            <person name="Song Z."/>
        </authorList>
    </citation>
    <scope>NUCLEOTIDE SEQUENCE</scope>
    <source>
        <strain evidence="2">EXF-9298</strain>
    </source>
</reference>
<gene>
    <name evidence="2" type="ORF">KCU98_g248</name>
</gene>
<protein>
    <submittedName>
        <fullName evidence="2">Uncharacterized protein</fullName>
    </submittedName>
</protein>
<dbReference type="AlphaFoldDB" id="A0A9P8K2U3"/>
<evidence type="ECO:0000256" key="1">
    <source>
        <dbReference type="SAM" id="MobiDB-lite"/>
    </source>
</evidence>
<evidence type="ECO:0000313" key="2">
    <source>
        <dbReference type="EMBL" id="KAG9991598.1"/>
    </source>
</evidence>
<reference evidence="2" key="2">
    <citation type="submission" date="2021-08" db="EMBL/GenBank/DDBJ databases">
        <authorList>
            <person name="Gostincar C."/>
            <person name="Sun X."/>
            <person name="Song Z."/>
            <person name="Gunde-Cimerman N."/>
        </authorList>
    </citation>
    <scope>NUCLEOTIDE SEQUENCE</scope>
    <source>
        <strain evidence="2">EXF-9298</strain>
    </source>
</reference>
<comment type="caution">
    <text evidence="2">The sequence shown here is derived from an EMBL/GenBank/DDBJ whole genome shotgun (WGS) entry which is preliminary data.</text>
</comment>
<proteinExistence type="predicted"/>
<dbReference type="EMBL" id="JAHFXS010000001">
    <property type="protein sequence ID" value="KAG9991598.1"/>
    <property type="molecule type" value="Genomic_DNA"/>
</dbReference>
<name>A0A9P8K2U3_AURME</name>